<comment type="caution">
    <text evidence="1">The sequence shown here is derived from an EMBL/GenBank/DDBJ whole genome shotgun (WGS) entry which is preliminary data.</text>
</comment>
<organism evidence="1 3">
    <name type="scientific">Rhizophagus clarus</name>
    <dbReference type="NCBI Taxonomy" id="94130"/>
    <lineage>
        <taxon>Eukaryota</taxon>
        <taxon>Fungi</taxon>
        <taxon>Fungi incertae sedis</taxon>
        <taxon>Mucoromycota</taxon>
        <taxon>Glomeromycotina</taxon>
        <taxon>Glomeromycetes</taxon>
        <taxon>Glomerales</taxon>
        <taxon>Glomeraceae</taxon>
        <taxon>Rhizophagus</taxon>
    </lineage>
</organism>
<protein>
    <submittedName>
        <fullName evidence="1">Uncharacterized protein</fullName>
    </submittedName>
</protein>
<evidence type="ECO:0000313" key="3">
    <source>
        <dbReference type="Proteomes" id="UP000247702"/>
    </source>
</evidence>
<dbReference type="AlphaFoldDB" id="A0A2Z6QY40"/>
<name>A0A2Z6QY40_9GLOM</name>
<gene>
    <name evidence="2" type="ORF">RCL2_000229700</name>
    <name evidence="1" type="ORF">RclHR1_17070003</name>
</gene>
<evidence type="ECO:0000313" key="2">
    <source>
        <dbReference type="EMBL" id="GES74833.1"/>
    </source>
</evidence>
<evidence type="ECO:0000313" key="1">
    <source>
        <dbReference type="EMBL" id="GBB90184.1"/>
    </source>
</evidence>
<dbReference type="Proteomes" id="UP000615446">
    <property type="component" value="Unassembled WGS sequence"/>
</dbReference>
<dbReference type="EMBL" id="BEXD01000788">
    <property type="protein sequence ID" value="GBB90184.1"/>
    <property type="molecule type" value="Genomic_DNA"/>
</dbReference>
<keyword evidence="3" id="KW-1185">Reference proteome</keyword>
<accession>A0A2Z6QY40</accession>
<proteinExistence type="predicted"/>
<dbReference type="EMBL" id="BLAL01000012">
    <property type="protein sequence ID" value="GES74833.1"/>
    <property type="molecule type" value="Genomic_DNA"/>
</dbReference>
<reference evidence="2" key="2">
    <citation type="submission" date="2019-10" db="EMBL/GenBank/DDBJ databases">
        <title>Conservation and host-specific expression of non-tandemly repeated heterogenous ribosome RNA gene in arbuscular mycorrhizal fungi.</title>
        <authorList>
            <person name="Maeda T."/>
            <person name="Kobayashi Y."/>
            <person name="Nakagawa T."/>
            <person name="Ezawa T."/>
            <person name="Yamaguchi K."/>
            <person name="Bino T."/>
            <person name="Nishimoto Y."/>
            <person name="Shigenobu S."/>
            <person name="Kawaguchi M."/>
        </authorList>
    </citation>
    <scope>NUCLEOTIDE SEQUENCE</scope>
    <source>
        <strain evidence="2">HR1</strain>
    </source>
</reference>
<sequence>MKLLASYDIDNRFSYLLNSSQQDIKHVGVCGSSANFPAKILPVSASLRYVYVRSYVCMGTSAKLKENSHYEP</sequence>
<dbReference type="Proteomes" id="UP000247702">
    <property type="component" value="Unassembled WGS sequence"/>
</dbReference>
<reference evidence="1 3" key="1">
    <citation type="submission" date="2017-11" db="EMBL/GenBank/DDBJ databases">
        <title>The genome of Rhizophagus clarus HR1 reveals common genetic basis of auxotrophy among arbuscular mycorrhizal fungi.</title>
        <authorList>
            <person name="Kobayashi Y."/>
        </authorList>
    </citation>
    <scope>NUCLEOTIDE SEQUENCE [LARGE SCALE GENOMIC DNA]</scope>
    <source>
        <strain evidence="1 3">HR1</strain>
    </source>
</reference>
<dbReference type="OrthoDB" id="10296217at2759"/>